<dbReference type="VEuPathDB" id="MicrosporidiaDB:H312_02120"/>
<dbReference type="InterPro" id="IPR015433">
    <property type="entry name" value="PI3/4_kinase"/>
</dbReference>
<keyword evidence="2" id="KW-0808">Transferase</keyword>
<dbReference type="STRING" id="1288291.A0A059EZM3"/>
<dbReference type="GO" id="GO:0048015">
    <property type="term" value="P:phosphatidylinositol-mediated signaling"/>
    <property type="evidence" value="ECO:0007669"/>
    <property type="project" value="TreeGrafter"/>
</dbReference>
<organism evidence="5 6">
    <name type="scientific">Anncaliia algerae PRA339</name>
    <dbReference type="NCBI Taxonomy" id="1288291"/>
    <lineage>
        <taxon>Eukaryota</taxon>
        <taxon>Fungi</taxon>
        <taxon>Fungi incertae sedis</taxon>
        <taxon>Microsporidia</taxon>
        <taxon>Tubulinosematoidea</taxon>
        <taxon>Tubulinosematidae</taxon>
        <taxon>Anncaliia</taxon>
    </lineage>
</organism>
<dbReference type="EMBL" id="KK365179">
    <property type="protein sequence ID" value="KCZ80483.1"/>
    <property type="molecule type" value="Genomic_DNA"/>
</dbReference>
<dbReference type="GO" id="GO:0004430">
    <property type="term" value="F:1-phosphatidylinositol 4-kinase activity"/>
    <property type="evidence" value="ECO:0007669"/>
    <property type="project" value="TreeGrafter"/>
</dbReference>
<name>A0A059EZM3_9MICR</name>
<reference evidence="5 6" key="2">
    <citation type="submission" date="2014-03" db="EMBL/GenBank/DDBJ databases">
        <title>The Genome Sequence of Anncaliia algerae insect isolate PRA339.</title>
        <authorList>
            <consortium name="The Broad Institute Genome Sequencing Platform"/>
            <consortium name="The Broad Institute Genome Sequencing Center for Infectious Disease"/>
            <person name="Cuomo C."/>
            <person name="Becnel J."/>
            <person name="Sanscrainte N."/>
            <person name="Walker B."/>
            <person name="Young S.K."/>
            <person name="Zeng Q."/>
            <person name="Gargeya S."/>
            <person name="Fitzgerald M."/>
            <person name="Haas B."/>
            <person name="Abouelleil A."/>
            <person name="Alvarado L."/>
            <person name="Arachchi H.M."/>
            <person name="Berlin A.M."/>
            <person name="Chapman S.B."/>
            <person name="Dewar J."/>
            <person name="Goldberg J."/>
            <person name="Griggs A."/>
            <person name="Gujja S."/>
            <person name="Hansen M."/>
            <person name="Howarth C."/>
            <person name="Imamovic A."/>
            <person name="Larimer J."/>
            <person name="McCowan C."/>
            <person name="Murphy C."/>
            <person name="Neiman D."/>
            <person name="Pearson M."/>
            <person name="Priest M."/>
            <person name="Roberts A."/>
            <person name="Saif S."/>
            <person name="Shea T."/>
            <person name="Sisk P."/>
            <person name="Sykes S."/>
            <person name="Wortman J."/>
            <person name="Nusbaum C."/>
            <person name="Birren B."/>
        </authorList>
    </citation>
    <scope>NUCLEOTIDE SEQUENCE [LARGE SCALE GENOMIC DNA]</scope>
    <source>
        <strain evidence="5 6">PRA339</strain>
    </source>
</reference>
<accession>A0A059EZM3</accession>
<keyword evidence="6" id="KW-1185">Reference proteome</keyword>
<dbReference type="Gene3D" id="3.30.1010.10">
    <property type="entry name" value="Phosphatidylinositol 3-kinase Catalytic Subunit, Chain A, domain 4"/>
    <property type="match status" value="1"/>
</dbReference>
<protein>
    <recommendedName>
        <fullName evidence="4">PI3K/PI4K catalytic domain-containing protein</fullName>
    </recommendedName>
</protein>
<reference evidence="6" key="1">
    <citation type="submission" date="2013-02" db="EMBL/GenBank/DDBJ databases">
        <authorList>
            <consortium name="The Broad Institute Genome Sequencing Platform"/>
            <person name="Cuomo C."/>
            <person name="Becnel J."/>
            <person name="Sanscrainte N."/>
            <person name="Walker B."/>
            <person name="Young S.K."/>
            <person name="Zeng Q."/>
            <person name="Gargeya S."/>
            <person name="Fitzgerald M."/>
            <person name="Haas B."/>
            <person name="Abouelleil A."/>
            <person name="Alvarado L."/>
            <person name="Arachchi H.M."/>
            <person name="Berlin A.M."/>
            <person name="Chapman S.B."/>
            <person name="Dewar J."/>
            <person name="Goldberg J."/>
            <person name="Griggs A."/>
            <person name="Gujja S."/>
            <person name="Hansen M."/>
            <person name="Howarth C."/>
            <person name="Imamovic A."/>
            <person name="Larimer J."/>
            <person name="McCowan C."/>
            <person name="Murphy C."/>
            <person name="Neiman D."/>
            <person name="Pearson M."/>
            <person name="Priest M."/>
            <person name="Roberts A."/>
            <person name="Saif S."/>
            <person name="Shea T."/>
            <person name="Sisk P."/>
            <person name="Sykes S."/>
            <person name="Wortman J."/>
            <person name="Nusbaum C."/>
            <person name="Birren B."/>
        </authorList>
    </citation>
    <scope>NUCLEOTIDE SEQUENCE [LARGE SCALE GENOMIC DNA]</scope>
    <source>
        <strain evidence="6">PRA339</strain>
    </source>
</reference>
<dbReference type="PANTHER" id="PTHR10048">
    <property type="entry name" value="PHOSPHATIDYLINOSITOL KINASE"/>
    <property type="match status" value="1"/>
</dbReference>
<dbReference type="SMART" id="SM00146">
    <property type="entry name" value="PI3Kc"/>
    <property type="match status" value="1"/>
</dbReference>
<dbReference type="InterPro" id="IPR000403">
    <property type="entry name" value="PI3/4_kinase_cat_dom"/>
</dbReference>
<dbReference type="PROSITE" id="PS00915">
    <property type="entry name" value="PI3_4_KINASE_1"/>
    <property type="match status" value="1"/>
</dbReference>
<dbReference type="GO" id="GO:0005886">
    <property type="term" value="C:plasma membrane"/>
    <property type="evidence" value="ECO:0007669"/>
    <property type="project" value="TreeGrafter"/>
</dbReference>
<gene>
    <name evidence="5" type="ORF">H312_02120</name>
</gene>
<comment type="similarity">
    <text evidence="1">Belongs to the PI3/PI4-kinase family. Type III PI4K subfamily.</text>
</comment>
<dbReference type="GO" id="GO:0005737">
    <property type="term" value="C:cytoplasm"/>
    <property type="evidence" value="ECO:0007669"/>
    <property type="project" value="TreeGrafter"/>
</dbReference>
<dbReference type="GO" id="GO:0046854">
    <property type="term" value="P:phosphatidylinositol phosphate biosynthetic process"/>
    <property type="evidence" value="ECO:0007669"/>
    <property type="project" value="InterPro"/>
</dbReference>
<dbReference type="Proteomes" id="UP000030655">
    <property type="component" value="Unassembled WGS sequence"/>
</dbReference>
<dbReference type="OrthoDB" id="10264149at2759"/>
<dbReference type="PROSITE" id="PS50290">
    <property type="entry name" value="PI3_4_KINASE_3"/>
    <property type="match status" value="1"/>
</dbReference>
<evidence type="ECO:0000256" key="3">
    <source>
        <dbReference type="ARBA" id="ARBA00022777"/>
    </source>
</evidence>
<dbReference type="PANTHER" id="PTHR10048:SF15">
    <property type="entry name" value="PHOSPHATIDYLINOSITOL 4-KINASE ALPHA"/>
    <property type="match status" value="1"/>
</dbReference>
<sequence>MFFHPEFNKYNPPDLKYKIEKDCIIEIEEVTSDKERYFLYMLYKENKIKEEPLKIFLRIFDGCDTHIINHIGLDILKTNKKNKAFYESIFELKVNLLLLNDITKSLLIKFNGDFTREKWVHLEMRWLKEYLLLRNVVFYAIKNHYESFNAIYQANTNNMNDIEITNRKNGEKMILFSDLYFNFLNNWVLKEESCCDIFYIYFFTNENINPLKNVTSEENFLALLELFSYTDYFYEYIRKNIEYIYKSQLFTRRTYEIFNTYINTKTRLVRSGEIVERLNDKFITNFCQNFQNFDNLEQEFYQNLFVGNKIDEEYIIALNDFAKSLYLDTSKENISNYFKLISGIRNLNFKLFNNLFMNFLSAPNLNSYAKFLTNSDKFIPIKHIKPYISKKELFLLFKEFFKNLRSTDFIYTNESVLAKEENISGKEYSSIRQLDNMESFIIEKSENKEIVSKVPTFFHSSFSGTNFYQNFITTKNTEVLNSYIYEFLTLILESNDPDFIYLLPLIPYIPPNEVNYNLIYKIYILLFSYNIPNLILFNIKTPALLVSNIIVLENDNLIDNLFQITLKLNLFDIFENNSIILFLGIIYYSESEKLKNFNFTGIIDYVNNEKIIGLLGNNLLLLMVGIHNECKFNNRSFNKRYVNEILRILLSKYTQQNKVIWHTSEKIFIKIIKIVMKKDKELAYDISFYKIISYIIKLNDRNKKLIVFNNNEEYISLFHLMLSQIRHTPYFLNYVIIKISDYKYFINSIVPLGGENFDDFINGMNYFIDKIKTFPHDKSIIQLFNEYRNQKVDWLIDLFHLKSEFIDTAISLLKLRFLSGYDFNDLFLLLYLIDYNISYNYDFYVYLYLINRKKRFINKQIKCNGIYKYYFYDCDLECNTEEESVLLNNYYKVSLNNSNKRKEEWIKEVKSVLINYLQLTYSFDVTQEMISLSNEIIKNINHQSKSIIGLINDPFKLRIILCIKELINQRESNIQSINNSIENNISLLYASEVCDKETQLNKQLIIYKEGFTYKVNDYFITEDSITPLDLVSLIYFNNKLYLFYLSILDEAIINYLLPQLIQLLNMDKELINVFKGEEVIHNTLFLLLSNICDKCYLKNNIHNQLSIDKSINIMKDTSEEYSHNIIYSCDTCKIYLECYFNLINNNLFIESFNKQMNFIKKLKGISEALFTIRLNNKTVKKILIDKYIENMSIEKVYLPFDYRYRIKKIVNNSGVALQSAAKVPFMITLEIEDINKSINVNKESNRKIIIKLGDDCRQDSLVIQIIQLFNEVFINNELNIELFPYKVITIRDIALIECIPDAITRDEMGKQGYNSITDYFECKFGFRETKEYDDALQNFVNSYVGYSLLTYFVNIKDRHNANILIHKSGKLMHIDFGFIMELSPGNLNFELPVKLTTEIHSLLKSGTKDYFEIYKEKMVEGFLAIRKYSKEIINLVKPFEFLPCFKKNGINNLISRFRFDLTDSQCKEFVLYLIEVAKEANRTWIYDTFQYLTNDIRF</sequence>
<dbReference type="Pfam" id="PF00454">
    <property type="entry name" value="PI3_PI4_kinase"/>
    <property type="match status" value="1"/>
</dbReference>
<keyword evidence="3" id="KW-0418">Kinase</keyword>
<proteinExistence type="inferred from homology"/>
<dbReference type="HOGENOM" id="CLU_248805_0_0_1"/>
<evidence type="ECO:0000313" key="6">
    <source>
        <dbReference type="Proteomes" id="UP000030655"/>
    </source>
</evidence>
<dbReference type="InterPro" id="IPR036940">
    <property type="entry name" value="PI3/4_kinase_cat_sf"/>
</dbReference>
<dbReference type="InterPro" id="IPR011009">
    <property type="entry name" value="Kinase-like_dom_sf"/>
</dbReference>
<dbReference type="InterPro" id="IPR018936">
    <property type="entry name" value="PI3/4_kinase_CS"/>
</dbReference>
<evidence type="ECO:0000256" key="1">
    <source>
        <dbReference type="ARBA" id="ARBA00006209"/>
    </source>
</evidence>
<evidence type="ECO:0000256" key="2">
    <source>
        <dbReference type="ARBA" id="ARBA00022679"/>
    </source>
</evidence>
<evidence type="ECO:0000259" key="4">
    <source>
        <dbReference type="PROSITE" id="PS50290"/>
    </source>
</evidence>
<dbReference type="SUPFAM" id="SSF56112">
    <property type="entry name" value="Protein kinase-like (PK-like)"/>
    <property type="match status" value="1"/>
</dbReference>
<dbReference type="Gene3D" id="1.10.1070.11">
    <property type="entry name" value="Phosphatidylinositol 3-/4-kinase, catalytic domain"/>
    <property type="match status" value="1"/>
</dbReference>
<evidence type="ECO:0000313" key="5">
    <source>
        <dbReference type="EMBL" id="KCZ80483.1"/>
    </source>
</evidence>
<feature type="domain" description="PI3K/PI4K catalytic" evidence="4">
    <location>
        <begin position="1211"/>
        <end position="1482"/>
    </location>
</feature>